<dbReference type="GO" id="GO:0008080">
    <property type="term" value="F:N-acetyltransferase activity"/>
    <property type="evidence" value="ECO:0007669"/>
    <property type="project" value="InterPro"/>
</dbReference>
<accession>A0AAV1IFU3</accession>
<dbReference type="PANTHER" id="PTHR43626">
    <property type="entry name" value="ACYL-COA N-ACYLTRANSFERASE"/>
    <property type="match status" value="1"/>
</dbReference>
<dbReference type="Pfam" id="PF00583">
    <property type="entry name" value="Acetyltransf_1"/>
    <property type="match status" value="1"/>
</dbReference>
<keyword evidence="2" id="KW-0012">Acyltransferase</keyword>
<feature type="domain" description="N-acetyltransferase" evidence="4">
    <location>
        <begin position="113"/>
        <end position="260"/>
    </location>
</feature>
<dbReference type="GO" id="GO:0005737">
    <property type="term" value="C:cytoplasm"/>
    <property type="evidence" value="ECO:0007669"/>
    <property type="project" value="TreeGrafter"/>
</dbReference>
<feature type="region of interest" description="Disordered" evidence="3">
    <location>
        <begin position="1"/>
        <end position="20"/>
    </location>
</feature>
<sequence>MRPLSTDAHQTASCSGRHAEPGIRGMVIRPLPNAGLSEFQKHTVLHGLELIPRPRSKLWPEKPRLLYVGRSTSALAVQEGLSRKKASFGYCLDEDEHPRISRTDQQFEEKGLEFVWGMDELSIDELNDLFVRVGFPWRKPEKLVKALHHTHRIVWIRSMKKTRLSKAGQMLGFARATSDEALTATIWDVAVQPAWQRSGLGRALMERLVARLVCDDIANIALFAEPSVVGLYEKLGFIKDPQGVKGLAFQGKLPSMAPLTIL</sequence>
<dbReference type="InterPro" id="IPR016181">
    <property type="entry name" value="Acyl_CoA_acyltransferase"/>
</dbReference>
<evidence type="ECO:0000313" key="5">
    <source>
        <dbReference type="EMBL" id="CAK0785964.1"/>
    </source>
</evidence>
<gene>
    <name evidence="5" type="ORF">CVIRNUC_009177</name>
</gene>
<dbReference type="InterPro" id="IPR000182">
    <property type="entry name" value="GNAT_dom"/>
</dbReference>
<dbReference type="PANTHER" id="PTHR43626:SF4">
    <property type="entry name" value="GCN5-RELATED N-ACETYLTRANSFERASE 2, CHLOROPLASTIC"/>
    <property type="match status" value="1"/>
</dbReference>
<dbReference type="SUPFAM" id="SSF55729">
    <property type="entry name" value="Acyl-CoA N-acyltransferases (Nat)"/>
    <property type="match status" value="1"/>
</dbReference>
<dbReference type="Proteomes" id="UP001314263">
    <property type="component" value="Unassembled WGS sequence"/>
</dbReference>
<proteinExistence type="predicted"/>
<name>A0AAV1IFU3_9CHLO</name>
<keyword evidence="6" id="KW-1185">Reference proteome</keyword>
<organism evidence="5 6">
    <name type="scientific">Coccomyxa viridis</name>
    <dbReference type="NCBI Taxonomy" id="1274662"/>
    <lineage>
        <taxon>Eukaryota</taxon>
        <taxon>Viridiplantae</taxon>
        <taxon>Chlorophyta</taxon>
        <taxon>core chlorophytes</taxon>
        <taxon>Trebouxiophyceae</taxon>
        <taxon>Trebouxiophyceae incertae sedis</taxon>
        <taxon>Coccomyxaceae</taxon>
        <taxon>Coccomyxa</taxon>
    </lineage>
</organism>
<dbReference type="CDD" id="cd04301">
    <property type="entry name" value="NAT_SF"/>
    <property type="match status" value="1"/>
</dbReference>
<evidence type="ECO:0000259" key="4">
    <source>
        <dbReference type="PROSITE" id="PS51186"/>
    </source>
</evidence>
<keyword evidence="1" id="KW-0808">Transferase</keyword>
<dbReference type="EMBL" id="CAUYUE010000013">
    <property type="protein sequence ID" value="CAK0785964.1"/>
    <property type="molecule type" value="Genomic_DNA"/>
</dbReference>
<comment type="caution">
    <text evidence="5">The sequence shown here is derived from an EMBL/GenBank/DDBJ whole genome shotgun (WGS) entry which is preliminary data.</text>
</comment>
<evidence type="ECO:0000313" key="6">
    <source>
        <dbReference type="Proteomes" id="UP001314263"/>
    </source>
</evidence>
<dbReference type="Gene3D" id="3.40.630.30">
    <property type="match status" value="1"/>
</dbReference>
<dbReference type="PROSITE" id="PS51186">
    <property type="entry name" value="GNAT"/>
    <property type="match status" value="1"/>
</dbReference>
<protein>
    <recommendedName>
        <fullName evidence="4">N-acetyltransferase domain-containing protein</fullName>
    </recommendedName>
</protein>
<dbReference type="InterPro" id="IPR045039">
    <property type="entry name" value="NSI-like"/>
</dbReference>
<evidence type="ECO:0000256" key="1">
    <source>
        <dbReference type="ARBA" id="ARBA00022679"/>
    </source>
</evidence>
<dbReference type="AlphaFoldDB" id="A0AAV1IFU3"/>
<reference evidence="5 6" key="1">
    <citation type="submission" date="2023-10" db="EMBL/GenBank/DDBJ databases">
        <authorList>
            <person name="Maclean D."/>
            <person name="Macfadyen A."/>
        </authorList>
    </citation>
    <scope>NUCLEOTIDE SEQUENCE [LARGE SCALE GENOMIC DNA]</scope>
</reference>
<evidence type="ECO:0000256" key="3">
    <source>
        <dbReference type="SAM" id="MobiDB-lite"/>
    </source>
</evidence>
<evidence type="ECO:0000256" key="2">
    <source>
        <dbReference type="ARBA" id="ARBA00023315"/>
    </source>
</evidence>